<comment type="caution">
    <text evidence="2">The sequence shown here is derived from an EMBL/GenBank/DDBJ whole genome shotgun (WGS) entry which is preliminary data.</text>
</comment>
<accession>A0ABN7W4U1</accession>
<evidence type="ECO:0000256" key="1">
    <source>
        <dbReference type="SAM" id="Phobius"/>
    </source>
</evidence>
<dbReference type="Proteomes" id="UP000789901">
    <property type="component" value="Unassembled WGS sequence"/>
</dbReference>
<gene>
    <name evidence="2" type="ORF">GMARGA_LOCUS26619</name>
</gene>
<feature type="non-terminal residue" evidence="2">
    <location>
        <position position="255"/>
    </location>
</feature>
<organism evidence="2 3">
    <name type="scientific">Gigaspora margarita</name>
    <dbReference type="NCBI Taxonomy" id="4874"/>
    <lineage>
        <taxon>Eukaryota</taxon>
        <taxon>Fungi</taxon>
        <taxon>Fungi incertae sedis</taxon>
        <taxon>Mucoromycota</taxon>
        <taxon>Glomeromycotina</taxon>
        <taxon>Glomeromycetes</taxon>
        <taxon>Diversisporales</taxon>
        <taxon>Gigasporaceae</taxon>
        <taxon>Gigaspora</taxon>
    </lineage>
</organism>
<keyword evidence="1" id="KW-0472">Membrane</keyword>
<keyword evidence="3" id="KW-1185">Reference proteome</keyword>
<evidence type="ECO:0000313" key="3">
    <source>
        <dbReference type="Proteomes" id="UP000789901"/>
    </source>
</evidence>
<proteinExistence type="predicted"/>
<reference evidence="2 3" key="1">
    <citation type="submission" date="2021-06" db="EMBL/GenBank/DDBJ databases">
        <authorList>
            <person name="Kallberg Y."/>
            <person name="Tangrot J."/>
            <person name="Rosling A."/>
        </authorList>
    </citation>
    <scope>NUCLEOTIDE SEQUENCE [LARGE SCALE GENOMIC DNA]</scope>
    <source>
        <strain evidence="2 3">120-4 pot B 10/14</strain>
    </source>
</reference>
<keyword evidence="1" id="KW-1133">Transmembrane helix</keyword>
<dbReference type="EMBL" id="CAJVQB010031306">
    <property type="protein sequence ID" value="CAG8816719.1"/>
    <property type="molecule type" value="Genomic_DNA"/>
</dbReference>
<feature type="transmembrane region" description="Helical" evidence="1">
    <location>
        <begin position="214"/>
        <end position="234"/>
    </location>
</feature>
<sequence length="255" mass="27599">MIFGVKELVHIEGETVALAIVIVQTSYTKGLIFEVDLVEMLKSIGGKVIHKGKKLKAHRGDHYGSQRSFFLVSGIPEMLKHWEFMMNRIYSNIESTVIDYSACATSLVSCPVVDELLGVLTRTKQPKGTIGIIVSPSMDSFTPGAIDAALEIAEPPKALEPELLEQLPTYPIIVTDKARLSKYLINMVLDRILLTIGIRCSLARSWIRLCWGDIIEVLGSIIIIVLGGVIIIALGDVTIIGPGGGVIGYGGSGII</sequence>
<keyword evidence="1" id="KW-0812">Transmembrane</keyword>
<evidence type="ECO:0000313" key="2">
    <source>
        <dbReference type="EMBL" id="CAG8816719.1"/>
    </source>
</evidence>
<protein>
    <submittedName>
        <fullName evidence="2">28601_t:CDS:1</fullName>
    </submittedName>
</protein>
<name>A0ABN7W4U1_GIGMA</name>